<reference evidence="1 2" key="1">
    <citation type="submission" date="2020-10" db="EMBL/GenBank/DDBJ databases">
        <title>The Coptis chinensis genome and diversification of protoberbering-type alkaloids.</title>
        <authorList>
            <person name="Wang B."/>
            <person name="Shu S."/>
            <person name="Song C."/>
            <person name="Liu Y."/>
        </authorList>
    </citation>
    <scope>NUCLEOTIDE SEQUENCE [LARGE SCALE GENOMIC DNA]</scope>
    <source>
        <strain evidence="1">HL-2020</strain>
        <tissue evidence="1">Leaf</tissue>
    </source>
</reference>
<feature type="non-terminal residue" evidence="1">
    <location>
        <position position="38"/>
    </location>
</feature>
<protein>
    <submittedName>
        <fullName evidence="1">Uncharacterized protein</fullName>
    </submittedName>
</protein>
<name>A0A835IL12_9MAGN</name>
<dbReference type="EMBL" id="JADFTS010000002">
    <property type="protein sequence ID" value="KAF9619716.1"/>
    <property type="molecule type" value="Genomic_DNA"/>
</dbReference>
<evidence type="ECO:0000313" key="1">
    <source>
        <dbReference type="EMBL" id="KAF9619716.1"/>
    </source>
</evidence>
<organism evidence="1 2">
    <name type="scientific">Coptis chinensis</name>
    <dbReference type="NCBI Taxonomy" id="261450"/>
    <lineage>
        <taxon>Eukaryota</taxon>
        <taxon>Viridiplantae</taxon>
        <taxon>Streptophyta</taxon>
        <taxon>Embryophyta</taxon>
        <taxon>Tracheophyta</taxon>
        <taxon>Spermatophyta</taxon>
        <taxon>Magnoliopsida</taxon>
        <taxon>Ranunculales</taxon>
        <taxon>Ranunculaceae</taxon>
        <taxon>Coptidoideae</taxon>
        <taxon>Coptis</taxon>
    </lineage>
</organism>
<evidence type="ECO:0000313" key="2">
    <source>
        <dbReference type="Proteomes" id="UP000631114"/>
    </source>
</evidence>
<comment type="caution">
    <text evidence="1">The sequence shown here is derived from an EMBL/GenBank/DDBJ whole genome shotgun (WGS) entry which is preliminary data.</text>
</comment>
<dbReference type="Proteomes" id="UP000631114">
    <property type="component" value="Unassembled WGS sequence"/>
</dbReference>
<dbReference type="AlphaFoldDB" id="A0A835IL12"/>
<accession>A0A835IL12</accession>
<sequence>MIRDCLESRIEYVTLICKYEFVTLRKYFEVILHIWFNK</sequence>
<proteinExistence type="predicted"/>
<keyword evidence="2" id="KW-1185">Reference proteome</keyword>
<gene>
    <name evidence="1" type="ORF">IFM89_009058</name>
</gene>